<reference evidence="1" key="1">
    <citation type="submission" date="2023-06" db="EMBL/GenBank/DDBJ databases">
        <authorList>
            <consortium name="Clinical and Environmental Microbiology Branch: Whole genome sequencing antimicrobial resistance pathogens in the healthcare setting"/>
        </authorList>
    </citation>
    <scope>NUCLEOTIDE SEQUENCE</scope>
    <source>
        <strain evidence="1">Microbial</strain>
    </source>
</reference>
<evidence type="ECO:0000313" key="2">
    <source>
        <dbReference type="Proteomes" id="UP001171165"/>
    </source>
</evidence>
<gene>
    <name evidence="1" type="ORF">PW210_002755</name>
</gene>
<name>A0AAN3YW77_PROMI</name>
<dbReference type="Proteomes" id="UP001171165">
    <property type="component" value="Unassembled WGS sequence"/>
</dbReference>
<organism evidence="1 2">
    <name type="scientific">Proteus mirabilis</name>
    <dbReference type="NCBI Taxonomy" id="584"/>
    <lineage>
        <taxon>Bacteria</taxon>
        <taxon>Pseudomonadati</taxon>
        <taxon>Pseudomonadota</taxon>
        <taxon>Gammaproteobacteria</taxon>
        <taxon>Enterobacterales</taxon>
        <taxon>Morganellaceae</taxon>
        <taxon>Proteus</taxon>
    </lineage>
</organism>
<evidence type="ECO:0000313" key="1">
    <source>
        <dbReference type="EMBL" id="EKW9776908.1"/>
    </source>
</evidence>
<sequence>MDKGDNLWSELKVWQEKNSDGITQKDELYSLDKAGINYIELNITKSHFYDLNNNFHQLESFVNWDNGNSTLITDVLLHQKPNTDNNKISQQLMNNIINEMASFSSLGNSESIPINQFINSIESTVSLIPNLLR</sequence>
<dbReference type="EMBL" id="ABKSPD020000010">
    <property type="protein sequence ID" value="EKW9776908.1"/>
    <property type="molecule type" value="Genomic_DNA"/>
</dbReference>
<dbReference type="AlphaFoldDB" id="A0AAN3YW77"/>
<protein>
    <submittedName>
        <fullName evidence="1">Uncharacterized protein</fullName>
    </submittedName>
</protein>
<proteinExistence type="predicted"/>
<comment type="caution">
    <text evidence="1">The sequence shown here is derived from an EMBL/GenBank/DDBJ whole genome shotgun (WGS) entry which is preliminary data.</text>
</comment>
<accession>A0AAN3YW77</accession>